<keyword evidence="3" id="KW-1185">Reference proteome</keyword>
<sequence length="169" mass="17905">MLGDLDMSSDGDRHMCPKVSDGRECADPITAMLHRMESNMATKSDLDGIQTAVGKCEENYNVLNDRLSTLEAKIHRGLDAAQEAALLAKLEANVLESQSSLDAGSTRSGTSLPASSASGASRPRWQRGPRGLAHRCSLARAATSRTPTPRRSGPAGSSLPCLRASWSLA</sequence>
<organism evidence="2 3">
    <name type="scientific">Prorocentrum cordatum</name>
    <dbReference type="NCBI Taxonomy" id="2364126"/>
    <lineage>
        <taxon>Eukaryota</taxon>
        <taxon>Sar</taxon>
        <taxon>Alveolata</taxon>
        <taxon>Dinophyceae</taxon>
        <taxon>Prorocentrales</taxon>
        <taxon>Prorocentraceae</taxon>
        <taxon>Prorocentrum</taxon>
    </lineage>
</organism>
<proteinExistence type="predicted"/>
<gene>
    <name evidence="2" type="ORF">PCOR1329_LOCUS37476</name>
</gene>
<feature type="compositionally biased region" description="Polar residues" evidence="1">
    <location>
        <begin position="97"/>
        <end position="106"/>
    </location>
</feature>
<dbReference type="EMBL" id="CAUYUJ010014543">
    <property type="protein sequence ID" value="CAK0843017.1"/>
    <property type="molecule type" value="Genomic_DNA"/>
</dbReference>
<name>A0ABN9TBF0_9DINO</name>
<evidence type="ECO:0000256" key="1">
    <source>
        <dbReference type="SAM" id="MobiDB-lite"/>
    </source>
</evidence>
<feature type="compositionally biased region" description="Low complexity" evidence="1">
    <location>
        <begin position="139"/>
        <end position="156"/>
    </location>
</feature>
<accession>A0ABN9TBF0</accession>
<comment type="caution">
    <text evidence="2">The sequence shown here is derived from an EMBL/GenBank/DDBJ whole genome shotgun (WGS) entry which is preliminary data.</text>
</comment>
<feature type="compositionally biased region" description="Low complexity" evidence="1">
    <location>
        <begin position="107"/>
        <end position="123"/>
    </location>
</feature>
<evidence type="ECO:0000313" key="2">
    <source>
        <dbReference type="EMBL" id="CAK0843017.1"/>
    </source>
</evidence>
<dbReference type="Proteomes" id="UP001189429">
    <property type="component" value="Unassembled WGS sequence"/>
</dbReference>
<protein>
    <submittedName>
        <fullName evidence="2">Uncharacterized protein</fullName>
    </submittedName>
</protein>
<feature type="region of interest" description="Disordered" evidence="1">
    <location>
        <begin position="97"/>
        <end position="169"/>
    </location>
</feature>
<evidence type="ECO:0000313" key="3">
    <source>
        <dbReference type="Proteomes" id="UP001189429"/>
    </source>
</evidence>
<reference evidence="2" key="1">
    <citation type="submission" date="2023-10" db="EMBL/GenBank/DDBJ databases">
        <authorList>
            <person name="Chen Y."/>
            <person name="Shah S."/>
            <person name="Dougan E. K."/>
            <person name="Thang M."/>
            <person name="Chan C."/>
        </authorList>
    </citation>
    <scope>NUCLEOTIDE SEQUENCE [LARGE SCALE GENOMIC DNA]</scope>
</reference>